<dbReference type="Proteomes" id="UP001432251">
    <property type="component" value="Chromosome"/>
</dbReference>
<name>A0ACD5AQZ0_9ACTN</name>
<protein>
    <submittedName>
        <fullName evidence="1">DUF4232 domain-containing protein</fullName>
    </submittedName>
</protein>
<sequence length="130" mass="12531">MKPSDTAASESANSGAADLFTADPVEAVRDSGGLRTRGGRGRFGAPAAVALAGTALVALSACGGTPSQSAPSASPVAHAARQQGTSRCTAAHLRPAVAASEGAAGSVSYDLTLTNTGDSACALKGYPGCP</sequence>
<proteinExistence type="predicted"/>
<accession>A0ACD5AQZ0</accession>
<keyword evidence="2" id="KW-1185">Reference proteome</keyword>
<dbReference type="EMBL" id="CP146022">
    <property type="protein sequence ID" value="WWQ68248.1"/>
    <property type="molecule type" value="Genomic_DNA"/>
</dbReference>
<gene>
    <name evidence="1" type="ORF">V2W30_36240</name>
</gene>
<organism evidence="1 2">
    <name type="scientific">Streptomyces citrinus</name>
    <dbReference type="NCBI Taxonomy" id="3118173"/>
    <lineage>
        <taxon>Bacteria</taxon>
        <taxon>Bacillati</taxon>
        <taxon>Actinomycetota</taxon>
        <taxon>Actinomycetes</taxon>
        <taxon>Kitasatosporales</taxon>
        <taxon>Streptomycetaceae</taxon>
        <taxon>Streptomyces</taxon>
    </lineage>
</organism>
<reference evidence="1" key="1">
    <citation type="journal article" date="2025" name="Int. J. Syst. Evol. Microbiol.">
        <title>Streptomyces citrinus sp. nov., with yellow diffusible pigment.</title>
        <authorList>
            <person name="He Y."/>
            <person name="Yang E."/>
            <person name="Xu J."/>
            <person name="Sun Y."/>
            <person name="Sun L."/>
        </authorList>
    </citation>
    <scope>NUCLEOTIDE SEQUENCE</scope>
    <source>
        <strain evidence="1">Q6</strain>
    </source>
</reference>
<evidence type="ECO:0000313" key="2">
    <source>
        <dbReference type="Proteomes" id="UP001432251"/>
    </source>
</evidence>
<evidence type="ECO:0000313" key="1">
    <source>
        <dbReference type="EMBL" id="WWQ68248.1"/>
    </source>
</evidence>